<dbReference type="PRINTS" id="PR00259">
    <property type="entry name" value="TMFOUR"/>
</dbReference>
<dbReference type="CDD" id="cd03127">
    <property type="entry name" value="tetraspanin_LEL"/>
    <property type="match status" value="1"/>
</dbReference>
<feature type="transmembrane region" description="Helical" evidence="6">
    <location>
        <begin position="245"/>
        <end position="267"/>
    </location>
</feature>
<evidence type="ECO:0000256" key="1">
    <source>
        <dbReference type="ARBA" id="ARBA00004141"/>
    </source>
</evidence>
<sequence>MGLQCGDQCIKYVLFIFNLLIVMISVVLLVVAAASFFQWSIITYQLGPFLVIFPPSVQKWIPWVVLVIGGCMFMISFLGCCGAIAENHCMVLMYSVILIVCVILEVTVGVVAYTQRHIVYDKVDEYSSMIGSYMNNIPNHDSIATLAKYGHIFENNRTYTPQAEELLRKLSLERLEPSQLHMVNLLEKLQTEFQCCGVHGAEDYVGRSVIKNLPNSCCSVDTEICRQENSNMGCWTKIEESKGTFIGIGIGFVCIEITTAILGLFLVNSIKNIKNNY</sequence>
<evidence type="ECO:0000256" key="4">
    <source>
        <dbReference type="ARBA" id="ARBA00022989"/>
    </source>
</evidence>
<keyword evidence="3 6" id="KW-0812">Transmembrane</keyword>
<keyword evidence="4 6" id="KW-1133">Transmembrane helix</keyword>
<comment type="subcellular location">
    <subcellularLocation>
        <location evidence="1 6">Membrane</location>
        <topology evidence="1 6">Multi-pass membrane protein</topology>
    </subcellularLocation>
</comment>
<dbReference type="InterPro" id="IPR018503">
    <property type="entry name" value="Tetraspanin_CS"/>
</dbReference>
<feature type="transmembrane region" description="Helical" evidence="6">
    <location>
        <begin position="91"/>
        <end position="113"/>
    </location>
</feature>
<dbReference type="Pfam" id="PF00335">
    <property type="entry name" value="Tetraspanin"/>
    <property type="match status" value="1"/>
</dbReference>
<dbReference type="Gene3D" id="1.10.1450.10">
    <property type="entry name" value="Tetraspanin"/>
    <property type="match status" value="1"/>
</dbReference>
<dbReference type="PANTHER" id="PTHR19282:SF482">
    <property type="entry name" value="FI23944P1-RELATED"/>
    <property type="match status" value="1"/>
</dbReference>
<dbReference type="GeneID" id="112053900"/>
<evidence type="ECO:0000313" key="7">
    <source>
        <dbReference type="Proteomes" id="UP001652582"/>
    </source>
</evidence>
<dbReference type="PROSITE" id="PS00421">
    <property type="entry name" value="TM4_1"/>
    <property type="match status" value="1"/>
</dbReference>
<proteinExistence type="inferred from homology"/>
<evidence type="ECO:0000313" key="8">
    <source>
        <dbReference type="RefSeq" id="XP_052737693.1"/>
    </source>
</evidence>
<gene>
    <name evidence="8" type="primary">LOC112053900</name>
</gene>
<dbReference type="Proteomes" id="UP001652582">
    <property type="component" value="Chromosome 5"/>
</dbReference>
<dbReference type="PANTHER" id="PTHR19282">
    <property type="entry name" value="TETRASPANIN"/>
    <property type="match status" value="1"/>
</dbReference>
<evidence type="ECO:0000256" key="3">
    <source>
        <dbReference type="ARBA" id="ARBA00022692"/>
    </source>
</evidence>
<organism evidence="7 8">
    <name type="scientific">Bicyclus anynana</name>
    <name type="common">Squinting bush brown butterfly</name>
    <dbReference type="NCBI Taxonomy" id="110368"/>
    <lineage>
        <taxon>Eukaryota</taxon>
        <taxon>Metazoa</taxon>
        <taxon>Ecdysozoa</taxon>
        <taxon>Arthropoda</taxon>
        <taxon>Hexapoda</taxon>
        <taxon>Insecta</taxon>
        <taxon>Pterygota</taxon>
        <taxon>Neoptera</taxon>
        <taxon>Endopterygota</taxon>
        <taxon>Lepidoptera</taxon>
        <taxon>Glossata</taxon>
        <taxon>Ditrysia</taxon>
        <taxon>Papilionoidea</taxon>
        <taxon>Nymphalidae</taxon>
        <taxon>Satyrinae</taxon>
        <taxon>Satyrini</taxon>
        <taxon>Mycalesina</taxon>
        <taxon>Bicyclus</taxon>
    </lineage>
</organism>
<reference evidence="8" key="1">
    <citation type="submission" date="2025-08" db="UniProtKB">
        <authorList>
            <consortium name="RefSeq"/>
        </authorList>
    </citation>
    <scope>IDENTIFICATION</scope>
</reference>
<feature type="transmembrane region" description="Helical" evidence="6">
    <location>
        <begin position="12"/>
        <end position="40"/>
    </location>
</feature>
<comment type="similarity">
    <text evidence="2 6">Belongs to the tetraspanin (TM4SF) family.</text>
</comment>
<name>A0ABM3LF54_BICAN</name>
<evidence type="ECO:0000256" key="5">
    <source>
        <dbReference type="ARBA" id="ARBA00023136"/>
    </source>
</evidence>
<dbReference type="InterPro" id="IPR018499">
    <property type="entry name" value="Tetraspanin/Peripherin"/>
</dbReference>
<dbReference type="InterPro" id="IPR000301">
    <property type="entry name" value="Tetraspanin_animals"/>
</dbReference>
<evidence type="ECO:0000256" key="2">
    <source>
        <dbReference type="ARBA" id="ARBA00006840"/>
    </source>
</evidence>
<evidence type="ECO:0000256" key="6">
    <source>
        <dbReference type="RuleBase" id="RU361218"/>
    </source>
</evidence>
<keyword evidence="5 6" id="KW-0472">Membrane</keyword>
<protein>
    <recommendedName>
        <fullName evidence="6">Tetraspanin</fullName>
    </recommendedName>
</protein>
<feature type="transmembrane region" description="Helical" evidence="6">
    <location>
        <begin position="60"/>
        <end position="84"/>
    </location>
</feature>
<dbReference type="SUPFAM" id="SSF48652">
    <property type="entry name" value="Tetraspanin"/>
    <property type="match status" value="1"/>
</dbReference>
<dbReference type="PIRSF" id="PIRSF002419">
    <property type="entry name" value="Tetraspanin"/>
    <property type="match status" value="1"/>
</dbReference>
<dbReference type="RefSeq" id="XP_052737693.1">
    <property type="nucleotide sequence ID" value="XM_052881733.1"/>
</dbReference>
<dbReference type="InterPro" id="IPR008952">
    <property type="entry name" value="Tetraspanin_EC2_sf"/>
</dbReference>
<keyword evidence="7" id="KW-1185">Reference proteome</keyword>
<accession>A0ABM3LF54</accession>